<sequence length="520" mass="54970">MPFTADHRHSPHRTTSPRPHRTGSRARRVTAALAAPVLGLTLLAPAAQASPGTDPEAAGRALLHRIGAPPATTADGPVWSPTATGFASVPTDELPDGTTGGAGGRTVTVRDAADLAAFAAADEPLTILVQGTLDVEPFGSMIDVASDKTIVGAATGGELVGGGLRLLEVENVIIRNLTFRDSYVAADWDGKSADNDNDGIRIDTSDHVWVDHNEFARLGDGQLDVRKDSTAVTASWNSFHDHNKTLGVGWTDNVVTTLTLHHNRFSNVHQRNGSIDNVALGHLYNNWLSGVSSYGTTSRGGSTLLVESSVYENARNPLILSGDAARLHQRDNLFRGNWGEEPAETGPTFEASDLYEYTADDVEDVVPLLTRYAGTRSSRDERLGRQVMVAQDGTGDFLSVQAAVGAASRSLRPVEIVVGPGTYREVLSVWPGAEGLTIRGATGDPADVVVTYDKPASDWATATVLADGVTLRDLTLENTYDAEANGPRETLALRDAGDGTVLDDVALVGGGRSTDDPRDS</sequence>
<feature type="chain" id="PRO_5012459551" evidence="6">
    <location>
        <begin position="50"/>
        <end position="520"/>
    </location>
</feature>
<dbReference type="InterPro" id="IPR011050">
    <property type="entry name" value="Pectin_lyase_fold/virulence"/>
</dbReference>
<dbReference type="SMART" id="SM00656">
    <property type="entry name" value="Amb_all"/>
    <property type="match status" value="1"/>
</dbReference>
<dbReference type="InterPro" id="IPR002022">
    <property type="entry name" value="Pec_lyase"/>
</dbReference>
<dbReference type="GO" id="GO:0005576">
    <property type="term" value="C:extracellular region"/>
    <property type="evidence" value="ECO:0007669"/>
    <property type="project" value="UniProtKB-SubCell"/>
</dbReference>
<dbReference type="Proteomes" id="UP000189777">
    <property type="component" value="Unassembled WGS sequence"/>
</dbReference>
<dbReference type="Gene3D" id="2.160.20.10">
    <property type="entry name" value="Single-stranded right-handed beta-helix, Pectin lyase-like"/>
    <property type="match status" value="2"/>
</dbReference>
<keyword evidence="4" id="KW-0624">Polysaccharide degradation</keyword>
<feature type="domain" description="Pectate lyase" evidence="7">
    <location>
        <begin position="105"/>
        <end position="317"/>
    </location>
</feature>
<dbReference type="Pfam" id="PF00544">
    <property type="entry name" value="Pectate_lyase_4"/>
    <property type="match status" value="1"/>
</dbReference>
<accession>A0A1T5J280</accession>
<keyword evidence="6" id="KW-0732">Signal</keyword>
<dbReference type="EMBL" id="FUZQ01000002">
    <property type="protein sequence ID" value="SKC45510.1"/>
    <property type="molecule type" value="Genomic_DNA"/>
</dbReference>
<reference evidence="8 9" key="1">
    <citation type="submission" date="2017-02" db="EMBL/GenBank/DDBJ databases">
        <authorList>
            <person name="Peterson S.W."/>
        </authorList>
    </citation>
    <scope>NUCLEOTIDE SEQUENCE [LARGE SCALE GENOMIC DNA]</scope>
    <source>
        <strain evidence="8 9">DSM 21481</strain>
    </source>
</reference>
<dbReference type="InterPro" id="IPR000070">
    <property type="entry name" value="Pectinesterase_cat"/>
</dbReference>
<keyword evidence="1" id="KW-0378">Hydrolase</keyword>
<dbReference type="PANTHER" id="PTHR31683:SF18">
    <property type="entry name" value="PECTATE LYASE 21-RELATED"/>
    <property type="match status" value="1"/>
</dbReference>
<feature type="region of interest" description="Disordered" evidence="5">
    <location>
        <begin position="1"/>
        <end position="26"/>
    </location>
</feature>
<dbReference type="GO" id="GO:0030599">
    <property type="term" value="F:pectinesterase activity"/>
    <property type="evidence" value="ECO:0007669"/>
    <property type="project" value="InterPro"/>
</dbReference>
<dbReference type="AlphaFoldDB" id="A0A1T5J280"/>
<evidence type="ECO:0000259" key="7">
    <source>
        <dbReference type="SMART" id="SM00656"/>
    </source>
</evidence>
<evidence type="ECO:0000256" key="2">
    <source>
        <dbReference type="ARBA" id="ARBA00023085"/>
    </source>
</evidence>
<evidence type="ECO:0000256" key="1">
    <source>
        <dbReference type="ARBA" id="ARBA00022801"/>
    </source>
</evidence>
<dbReference type="SUPFAM" id="SSF51126">
    <property type="entry name" value="Pectin lyase-like"/>
    <property type="match status" value="2"/>
</dbReference>
<dbReference type="GO" id="GO:0042545">
    <property type="term" value="P:cell wall modification"/>
    <property type="evidence" value="ECO:0007669"/>
    <property type="project" value="InterPro"/>
</dbReference>
<evidence type="ECO:0000313" key="9">
    <source>
        <dbReference type="Proteomes" id="UP000189777"/>
    </source>
</evidence>
<comment type="subcellular location">
    <subcellularLocation>
        <location evidence="4">Secreted</location>
    </subcellularLocation>
</comment>
<dbReference type="RefSeq" id="WP_079571932.1">
    <property type="nucleotide sequence ID" value="NZ_FUZQ01000002.1"/>
</dbReference>
<dbReference type="PANTHER" id="PTHR31683">
    <property type="entry name" value="PECTATE LYASE 18-RELATED"/>
    <property type="match status" value="1"/>
</dbReference>
<dbReference type="InterPro" id="IPR045032">
    <property type="entry name" value="PEL"/>
</dbReference>
<keyword evidence="9" id="KW-1185">Reference proteome</keyword>
<keyword evidence="2" id="KW-0063">Aspartyl esterase</keyword>
<keyword evidence="4" id="KW-0119">Carbohydrate metabolism</keyword>
<keyword evidence="4" id="KW-0964">Secreted</keyword>
<dbReference type="Pfam" id="PF01095">
    <property type="entry name" value="Pectinesterase"/>
    <property type="match status" value="1"/>
</dbReference>
<name>A0A1T5J280_9MICO</name>
<protein>
    <submittedName>
        <fullName evidence="8">Pectinesterase</fullName>
    </submittedName>
</protein>
<evidence type="ECO:0000256" key="3">
    <source>
        <dbReference type="ARBA" id="ARBA00023239"/>
    </source>
</evidence>
<dbReference type="GO" id="GO:0030570">
    <property type="term" value="F:pectate lyase activity"/>
    <property type="evidence" value="ECO:0007669"/>
    <property type="project" value="InterPro"/>
</dbReference>
<proteinExistence type="inferred from homology"/>
<evidence type="ECO:0000256" key="6">
    <source>
        <dbReference type="SAM" id="SignalP"/>
    </source>
</evidence>
<feature type="signal peptide" evidence="6">
    <location>
        <begin position="1"/>
        <end position="49"/>
    </location>
</feature>
<gene>
    <name evidence="8" type="ORF">SAMN04324258_0961</name>
</gene>
<organism evidence="8 9">
    <name type="scientific">Krasilnikoviella flava</name>
    <dbReference type="NCBI Taxonomy" id="526729"/>
    <lineage>
        <taxon>Bacteria</taxon>
        <taxon>Bacillati</taxon>
        <taxon>Actinomycetota</taxon>
        <taxon>Actinomycetes</taxon>
        <taxon>Micrococcales</taxon>
        <taxon>Promicromonosporaceae</taxon>
        <taxon>Krasilnikoviella</taxon>
    </lineage>
</organism>
<evidence type="ECO:0000256" key="4">
    <source>
        <dbReference type="RuleBase" id="RU361173"/>
    </source>
</evidence>
<keyword evidence="3 4" id="KW-0456">Lyase</keyword>
<evidence type="ECO:0000313" key="8">
    <source>
        <dbReference type="EMBL" id="SKC45510.1"/>
    </source>
</evidence>
<evidence type="ECO:0000256" key="5">
    <source>
        <dbReference type="SAM" id="MobiDB-lite"/>
    </source>
</evidence>
<dbReference type="STRING" id="526729.SAMN04324258_0961"/>
<comment type="similarity">
    <text evidence="4">Belongs to the polysaccharide lyase 1 family.</text>
</comment>
<dbReference type="InterPro" id="IPR012334">
    <property type="entry name" value="Pectin_lyas_fold"/>
</dbReference>
<dbReference type="GO" id="GO:0000272">
    <property type="term" value="P:polysaccharide catabolic process"/>
    <property type="evidence" value="ECO:0007669"/>
    <property type="project" value="UniProtKB-KW"/>
</dbReference>
<dbReference type="OrthoDB" id="112037at2"/>